<sequence>MSSTPPQHSLSSTTSANDALSSSPVLPTPSSSSSASEVTRQLRRELEQQISEKEKQLQDSTSGIGRSVLARQISQLKERLQEMDRRQQQQAATSSSPSNNHPAMVASSSSSTTTQRQPGSPLRRAQSPSSVSGDEDLSPTTLEKLQKLERDIGAYRALSPNLSSSLRKDKLRTGLDPLPSPSTSTMLPPAHGHDSTSLLPLPPPPTGSTPTKRRSKVPNTDRRNTDIEFATEIGQGLLMEVRKMQSLLQEKDDQLKALQAAKADLERAAESMAKQLRQREENEEKLKEETWNLELAKQELTISVSELQQNLNRANAEQKRMQEHMDELTGEIEQLRDSEEKLRSSLETMKQRHEQDMGTLRRHSAGLQREKADFIKQVEALSSELAIAKAQSRIAKRSHSDLTKASNAVGMATNANQAQSEDTSDVSKDNANSSSDNGSQSPKSAAGAHPRNQALEVETLKTSLAHAHRMVSNLRSSLHKEKTEKFEFKKLLSESQETIEQLQNDPRLWVDAGYPKSGSSGGGPPDSNGSNARRTRKGKRRVPVSKTRVAAARPTRGDGDSDIDERRKRKDSQLTSSYSLTSGESEEDDDDYYDEEDLTGEAAAAVGGAIAGAGLASLGSELSKSQQRDEQATARSLGDELSAAFGSSAPAPTKSADAFMQTDAVPEKEPVQLQQMSLESFGISPVVGQEKHVQCEPPKVVDAETQSHKPEYVDSSAQHEAIPMVDSAAQCDVAVTQDQGVQSEGAKTHDVFVQSEAPESHDVFVQSDIPEAHDAFVQSEAPESHDVFVQSDIPEAHDAFVQSDVPEAHDISVQYEAIPGVDMSTQMEMPEYKDISIQSEPAQVKDGFTQFEAPEIIDMGVQHEAAEMVDSFVQAEPADVKDSSTQMDGVEAKDMHVQHEPVFESKEAFVQCDPANVKDSSVQHEPIVEAKDMFVQHEPVVEYKDSSMQSDAASMKDSSVQSEETVTKDTGVQYESADNTSDASVQVDLLTASSASVPSTTATDVGAASGAFGLGALAAAAFGKLGGSGASKVMDTPADREIKSSSSQERGIKSPSHEAAASEQLYNAPADMAVPENAIDEHLKDASADDVIANQLKDVPVVKQSLAVPEQPIDNNNNDDVAKDTQAEDVDNNKPLEDVEPTNAMQDEPSRHAKDEQDDVVSSHQQPLADSATDLPSQNDDQDAKVYSKAETDALIAAAVSEAIAKAQQQQQQQQQSNGTVPGSREIRNKPSLADLANGAIIQQQQQQQENEIPARPVSPPPAHLLSRVAQQSPTPSLSTGSVNDKGKAPARSIGSIGSASQQLQQQQQHRPPSLVSSVSTSEPRASIGSSAYDTTSLRAYADPQQVGLITQTMIGDWMWKYTRKSVGAGLSENRHKRFFWIHPYTRTLYWSTRAPGTHGNEMKAKSALIEGVTAEPDYTQPPSPGVPNVSLLVKTTNRVIKLTAPTMARHQVWLESLSYLLSRPSNGDASSSLLDSIDRRTNGTASVSSHPMMRRQPSVQNMFRSATATQHRDLDDDDDDDFEDEAIEDVRMCCDGKHHVSKLQRDHIHHRPYYRKRQSRQAQRASNNNTIRTSTSTPIHNNHQQQQRAAAY</sequence>
<feature type="compositionally biased region" description="Low complexity" evidence="1">
    <location>
        <begin position="1291"/>
        <end position="1315"/>
    </location>
</feature>
<feature type="region of interest" description="Disordered" evidence="1">
    <location>
        <begin position="1"/>
        <end position="228"/>
    </location>
</feature>
<feature type="region of interest" description="Disordered" evidence="1">
    <location>
        <begin position="1106"/>
        <end position="1188"/>
    </location>
</feature>
<dbReference type="RefSeq" id="XP_058346632.1">
    <property type="nucleotide sequence ID" value="XM_058482608.1"/>
</dbReference>
<dbReference type="PANTHER" id="PTHR28190:SF1">
    <property type="entry name" value="NUCLEAR MIGRATION PROTEIN NUM1"/>
    <property type="match status" value="1"/>
</dbReference>
<dbReference type="GO" id="GO:0032065">
    <property type="term" value="P:maintenance of protein location in cell cortex"/>
    <property type="evidence" value="ECO:0007669"/>
    <property type="project" value="InterPro"/>
</dbReference>
<feature type="region of interest" description="Disordered" evidence="1">
    <location>
        <begin position="1541"/>
        <end position="1593"/>
    </location>
</feature>
<feature type="compositionally biased region" description="Low complexity" evidence="1">
    <location>
        <begin position="1561"/>
        <end position="1593"/>
    </location>
</feature>
<feature type="region of interest" description="Disordered" evidence="1">
    <location>
        <begin position="1471"/>
        <end position="1497"/>
    </location>
</feature>
<feature type="compositionally biased region" description="Basic and acidic residues" evidence="1">
    <location>
        <begin position="343"/>
        <end position="356"/>
    </location>
</feature>
<dbReference type="GO" id="GO:0000226">
    <property type="term" value="P:microtubule cytoskeleton organization"/>
    <property type="evidence" value="ECO:0007669"/>
    <property type="project" value="TreeGrafter"/>
</dbReference>
<dbReference type="Pfam" id="PF12814">
    <property type="entry name" value="Mcp5_PH"/>
    <property type="match status" value="1"/>
</dbReference>
<accession>A0AAD7V966</accession>
<feature type="compositionally biased region" description="Polar residues" evidence="1">
    <location>
        <begin position="1"/>
        <end position="18"/>
    </location>
</feature>
<feature type="compositionally biased region" description="Basic and acidic residues" evidence="1">
    <location>
        <begin position="1120"/>
        <end position="1137"/>
    </location>
</feature>
<feature type="compositionally biased region" description="Basic residues" evidence="1">
    <location>
        <begin position="533"/>
        <end position="543"/>
    </location>
</feature>
<gene>
    <name evidence="3" type="ORF">O0I10_002526</name>
</gene>
<dbReference type="EMBL" id="JARTCD010000007">
    <property type="protein sequence ID" value="KAJ8661719.1"/>
    <property type="molecule type" value="Genomic_DNA"/>
</dbReference>
<protein>
    <recommendedName>
        <fullName evidence="2">PH domain-containing protein</fullName>
    </recommendedName>
</protein>
<feature type="region of interest" description="Disordered" evidence="1">
    <location>
        <begin position="1028"/>
        <end position="1062"/>
    </location>
</feature>
<evidence type="ECO:0000313" key="3">
    <source>
        <dbReference type="EMBL" id="KAJ8661719.1"/>
    </source>
</evidence>
<organism evidence="3 4">
    <name type="scientific">Lichtheimia ornata</name>
    <dbReference type="NCBI Taxonomy" id="688661"/>
    <lineage>
        <taxon>Eukaryota</taxon>
        <taxon>Fungi</taxon>
        <taxon>Fungi incertae sedis</taxon>
        <taxon>Mucoromycota</taxon>
        <taxon>Mucoromycotina</taxon>
        <taxon>Mucoromycetes</taxon>
        <taxon>Mucorales</taxon>
        <taxon>Lichtheimiaceae</taxon>
        <taxon>Lichtheimia</taxon>
    </lineage>
</organism>
<dbReference type="GO" id="GO:0015631">
    <property type="term" value="F:tubulin binding"/>
    <property type="evidence" value="ECO:0007669"/>
    <property type="project" value="TreeGrafter"/>
</dbReference>
<comment type="caution">
    <text evidence="3">The sequence shown here is derived from an EMBL/GenBank/DDBJ whole genome shotgun (WGS) entry which is preliminary data.</text>
</comment>
<feature type="compositionally biased region" description="Low complexity" evidence="1">
    <location>
        <begin position="174"/>
        <end position="199"/>
    </location>
</feature>
<feature type="region of interest" description="Disordered" evidence="1">
    <location>
        <begin position="343"/>
        <end position="364"/>
    </location>
</feature>
<feature type="compositionally biased region" description="Polar residues" evidence="1">
    <location>
        <begin position="126"/>
        <end position="143"/>
    </location>
</feature>
<feature type="compositionally biased region" description="Polar residues" evidence="1">
    <location>
        <begin position="1316"/>
        <end position="1331"/>
    </location>
</feature>
<evidence type="ECO:0000259" key="2">
    <source>
        <dbReference type="SMART" id="SM00233"/>
    </source>
</evidence>
<feature type="region of interest" description="Disordered" evidence="1">
    <location>
        <begin position="497"/>
        <end position="599"/>
    </location>
</feature>
<feature type="compositionally biased region" description="Basic and acidic residues" evidence="1">
    <location>
        <begin position="144"/>
        <end position="153"/>
    </location>
</feature>
<dbReference type="Proteomes" id="UP001234581">
    <property type="component" value="Unassembled WGS sequence"/>
</dbReference>
<feature type="compositionally biased region" description="Polar residues" evidence="1">
    <location>
        <begin position="429"/>
        <end position="443"/>
    </location>
</feature>
<dbReference type="GO" id="GO:0005938">
    <property type="term" value="C:cell cortex"/>
    <property type="evidence" value="ECO:0007669"/>
    <property type="project" value="InterPro"/>
</dbReference>
<dbReference type="GO" id="GO:0005739">
    <property type="term" value="C:mitochondrion"/>
    <property type="evidence" value="ECO:0007669"/>
    <property type="project" value="TreeGrafter"/>
</dbReference>
<feature type="compositionally biased region" description="Low complexity" evidence="1">
    <location>
        <begin position="19"/>
        <end position="39"/>
    </location>
</feature>
<feature type="compositionally biased region" description="Basic and acidic residues" evidence="1">
    <location>
        <begin position="76"/>
        <end position="87"/>
    </location>
</feature>
<dbReference type="InterPro" id="IPR053005">
    <property type="entry name" value="Nuclear_Pos-Cytoskel_Interact"/>
</dbReference>
<dbReference type="InterPro" id="IPR024774">
    <property type="entry name" value="PH_dom-Mcp5-type"/>
</dbReference>
<dbReference type="GeneID" id="83209943"/>
<dbReference type="PANTHER" id="PTHR28190">
    <property type="entry name" value="NUCLEAR MIGRATION PROTEIN NUM1"/>
    <property type="match status" value="1"/>
</dbReference>
<reference evidence="3 4" key="1">
    <citation type="submission" date="2023-03" db="EMBL/GenBank/DDBJ databases">
        <title>Genome sequence of Lichtheimia ornata CBS 291.66.</title>
        <authorList>
            <person name="Mohabir J.T."/>
            <person name="Shea T.P."/>
            <person name="Kurbessoian T."/>
            <person name="Berby B."/>
            <person name="Fontaine J."/>
            <person name="Livny J."/>
            <person name="Gnirke A."/>
            <person name="Stajich J.E."/>
            <person name="Cuomo C.A."/>
        </authorList>
    </citation>
    <scope>NUCLEOTIDE SEQUENCE [LARGE SCALE GENOMIC DNA]</scope>
    <source>
        <strain evidence="3">CBS 291.66</strain>
    </source>
</reference>
<name>A0AAD7V966_9FUNG</name>
<feature type="compositionally biased region" description="Low complexity" evidence="1">
    <location>
        <begin position="1207"/>
        <end position="1216"/>
    </location>
</feature>
<dbReference type="GO" id="GO:0005543">
    <property type="term" value="F:phospholipid binding"/>
    <property type="evidence" value="ECO:0007669"/>
    <property type="project" value="InterPro"/>
</dbReference>
<proteinExistence type="predicted"/>
<evidence type="ECO:0000313" key="4">
    <source>
        <dbReference type="Proteomes" id="UP001234581"/>
    </source>
</evidence>
<dbReference type="SMART" id="SM00233">
    <property type="entry name" value="PH"/>
    <property type="match status" value="1"/>
</dbReference>
<evidence type="ECO:0000256" key="1">
    <source>
        <dbReference type="SAM" id="MobiDB-lite"/>
    </source>
</evidence>
<feature type="compositionally biased region" description="Basic residues" evidence="1">
    <location>
        <begin position="1548"/>
        <end position="1560"/>
    </location>
</feature>
<feature type="compositionally biased region" description="Low complexity" evidence="1">
    <location>
        <begin position="88"/>
        <end position="98"/>
    </location>
</feature>
<feature type="compositionally biased region" description="Polar residues" evidence="1">
    <location>
        <begin position="1269"/>
        <end position="1283"/>
    </location>
</feature>
<feature type="compositionally biased region" description="Basic and acidic residues" evidence="1">
    <location>
        <begin position="40"/>
        <end position="57"/>
    </location>
</feature>
<feature type="region of interest" description="Disordered" evidence="1">
    <location>
        <begin position="415"/>
        <end position="451"/>
    </location>
</feature>
<feature type="compositionally biased region" description="Polar residues" evidence="1">
    <location>
        <begin position="1160"/>
        <end position="1179"/>
    </location>
</feature>
<feature type="compositionally biased region" description="Polar residues" evidence="1">
    <location>
        <begin position="946"/>
        <end position="966"/>
    </location>
</feature>
<feature type="region of interest" description="Disordered" evidence="1">
    <location>
        <begin position="1207"/>
        <end position="1227"/>
    </location>
</feature>
<feature type="domain" description="PH" evidence="2">
    <location>
        <begin position="1353"/>
        <end position="1465"/>
    </location>
</feature>
<dbReference type="SUPFAM" id="SSF50729">
    <property type="entry name" value="PH domain-like"/>
    <property type="match status" value="1"/>
</dbReference>
<feature type="compositionally biased region" description="Acidic residues" evidence="1">
    <location>
        <begin position="584"/>
        <end position="599"/>
    </location>
</feature>
<keyword evidence="4" id="KW-1185">Reference proteome</keyword>
<feature type="region of interest" description="Disordered" evidence="1">
    <location>
        <begin position="1243"/>
        <end position="1331"/>
    </location>
</feature>
<dbReference type="InterPro" id="IPR001849">
    <property type="entry name" value="PH_domain"/>
</dbReference>
<feature type="region of interest" description="Disordered" evidence="1">
    <location>
        <begin position="945"/>
        <end position="966"/>
    </location>
</feature>